<evidence type="ECO:0000256" key="2">
    <source>
        <dbReference type="ARBA" id="ARBA00011233"/>
    </source>
</evidence>
<dbReference type="Proteomes" id="UP000008392">
    <property type="component" value="Chromosome"/>
</dbReference>
<protein>
    <submittedName>
        <fullName evidence="14">Porin, Gram-negative type</fullName>
    </submittedName>
</protein>
<dbReference type="GO" id="GO:0015288">
    <property type="term" value="F:porin activity"/>
    <property type="evidence" value="ECO:0007669"/>
    <property type="project" value="UniProtKB-KW"/>
</dbReference>
<organism evidence="14 15">
    <name type="scientific">Collimonas fungivorans (strain Ter331)</name>
    <dbReference type="NCBI Taxonomy" id="1005048"/>
    <lineage>
        <taxon>Bacteria</taxon>
        <taxon>Pseudomonadati</taxon>
        <taxon>Pseudomonadota</taxon>
        <taxon>Betaproteobacteria</taxon>
        <taxon>Burkholderiales</taxon>
        <taxon>Oxalobacteraceae</taxon>
        <taxon>Collimonas</taxon>
    </lineage>
</organism>
<evidence type="ECO:0000256" key="11">
    <source>
        <dbReference type="SAM" id="MobiDB-lite"/>
    </source>
</evidence>
<evidence type="ECO:0000256" key="5">
    <source>
        <dbReference type="ARBA" id="ARBA00022692"/>
    </source>
</evidence>
<reference evidence="14 15" key="2">
    <citation type="journal article" date="2006" name="J. Microbiol. Methods">
        <title>Genomic flank-sequencing of plasposon insertion sites for rapid identification of functional genes.</title>
        <authorList>
            <person name="Leveau J.H."/>
            <person name="Gerards S."/>
            <person name="Fritsche K."/>
            <person name="Zondag G."/>
            <person name="van Veen J.A."/>
        </authorList>
    </citation>
    <scope>NUCLEOTIDE SEQUENCE [LARGE SCALE GENOMIC DNA]</scope>
    <source>
        <strain evidence="14 15">Ter331</strain>
    </source>
</reference>
<evidence type="ECO:0000256" key="9">
    <source>
        <dbReference type="ARBA" id="ARBA00023136"/>
    </source>
</evidence>
<evidence type="ECO:0000256" key="3">
    <source>
        <dbReference type="ARBA" id="ARBA00022448"/>
    </source>
</evidence>
<dbReference type="GO" id="GO:0009279">
    <property type="term" value="C:cell outer membrane"/>
    <property type="evidence" value="ECO:0007669"/>
    <property type="project" value="UniProtKB-SubCell"/>
</dbReference>
<accession>G0AGU1</accession>
<dbReference type="STRING" id="1005048.CFU_2116"/>
<dbReference type="EMBL" id="CP002745">
    <property type="protein sequence ID" value="AEK61946.1"/>
    <property type="molecule type" value="Genomic_DNA"/>
</dbReference>
<name>G0AGU1_COLFT</name>
<keyword evidence="6 12" id="KW-0732">Signal</keyword>
<keyword evidence="10" id="KW-0998">Cell outer membrane</keyword>
<evidence type="ECO:0000259" key="13">
    <source>
        <dbReference type="Pfam" id="PF13609"/>
    </source>
</evidence>
<dbReference type="Pfam" id="PF13609">
    <property type="entry name" value="Porin_4"/>
    <property type="match status" value="1"/>
</dbReference>
<evidence type="ECO:0000313" key="15">
    <source>
        <dbReference type="Proteomes" id="UP000008392"/>
    </source>
</evidence>
<dbReference type="PANTHER" id="PTHR34501">
    <property type="entry name" value="PROTEIN YDDL-RELATED"/>
    <property type="match status" value="1"/>
</dbReference>
<dbReference type="eggNOG" id="COG3203">
    <property type="taxonomic scope" value="Bacteria"/>
</dbReference>
<feature type="region of interest" description="Disordered" evidence="11">
    <location>
        <begin position="323"/>
        <end position="343"/>
    </location>
</feature>
<dbReference type="AlphaFoldDB" id="G0AGU1"/>
<dbReference type="GO" id="GO:0006811">
    <property type="term" value="P:monoatomic ion transport"/>
    <property type="evidence" value="ECO:0007669"/>
    <property type="project" value="UniProtKB-KW"/>
</dbReference>
<evidence type="ECO:0000256" key="1">
    <source>
        <dbReference type="ARBA" id="ARBA00004571"/>
    </source>
</evidence>
<keyword evidence="15" id="KW-1185">Reference proteome</keyword>
<dbReference type="GO" id="GO:0046930">
    <property type="term" value="C:pore complex"/>
    <property type="evidence" value="ECO:0007669"/>
    <property type="project" value="UniProtKB-KW"/>
</dbReference>
<evidence type="ECO:0000256" key="8">
    <source>
        <dbReference type="ARBA" id="ARBA00023114"/>
    </source>
</evidence>
<dbReference type="InterPro" id="IPR033900">
    <property type="entry name" value="Gram_neg_porin_domain"/>
</dbReference>
<evidence type="ECO:0000256" key="10">
    <source>
        <dbReference type="ARBA" id="ARBA00023237"/>
    </source>
</evidence>
<keyword evidence="8" id="KW-0626">Porin</keyword>
<gene>
    <name evidence="14" type="ordered locus">CFU_2116</name>
</gene>
<dbReference type="InterPro" id="IPR023614">
    <property type="entry name" value="Porin_dom_sf"/>
</dbReference>
<dbReference type="CDD" id="cd00342">
    <property type="entry name" value="gram_neg_porins"/>
    <property type="match status" value="1"/>
</dbReference>
<sequence>MRNSLPTTLSKTMKTSATCISLRASPRISRIAPAALLALASSASHAQVASTSVTLYGFIDSSLRYQQTKAGNSLSVVDGAELGWAGSRWGLIGSEDLGGGVKAIFNLENGFSLDNGQLNQGGRLFGRTAYVGLSNSFGELTLGRQYNALYYAGSWLSDPTYVSSWSPSGNHQLNYAWDNAVVYTGRYSDFIGRLSYAAGEQAGTQHGSMQAASLMYNGRPFGAAIAYGGINGSGQTTFTAGGYYEIGPVTAQLVHYHTRNEPYTGTRSLITNGVGVIYVPVPAWELTAAYWRTTADGAVDNKFLAVARYSLSKRTKLYVEADTDRNPQSGRLSGGQAGMQYSF</sequence>
<evidence type="ECO:0000256" key="4">
    <source>
        <dbReference type="ARBA" id="ARBA00022452"/>
    </source>
</evidence>
<dbReference type="InterPro" id="IPR050298">
    <property type="entry name" value="Gram-neg_bact_OMP"/>
</dbReference>
<keyword evidence="7" id="KW-0406">Ion transport</keyword>
<feature type="domain" description="Porin" evidence="13">
    <location>
        <begin position="35"/>
        <end position="326"/>
    </location>
</feature>
<evidence type="ECO:0000313" key="14">
    <source>
        <dbReference type="EMBL" id="AEK61946.1"/>
    </source>
</evidence>
<keyword evidence="5" id="KW-0812">Transmembrane</keyword>
<comment type="subcellular location">
    <subcellularLocation>
        <location evidence="1">Cell outer membrane</location>
        <topology evidence="1">Multi-pass membrane protein</topology>
    </subcellularLocation>
</comment>
<reference evidence="14 15" key="4">
    <citation type="journal article" date="2010" name="Environ. Microbiol.">
        <title>The bacterial genus Collimonas: mycophagy, weathering and other adaptive solutions to life in oligotrophic soil environments.</title>
        <authorList>
            <person name="Leveau J.H."/>
            <person name="Uroz S."/>
            <person name="de Boer W."/>
        </authorList>
    </citation>
    <scope>NUCLEOTIDE SEQUENCE [LARGE SCALE GENOMIC DNA]</scope>
    <source>
        <strain evidence="14 15">Ter331</strain>
    </source>
</reference>
<feature type="chain" id="PRO_5003397252" evidence="12">
    <location>
        <begin position="47"/>
        <end position="343"/>
    </location>
</feature>
<reference evidence="14 15" key="3">
    <citation type="journal article" date="2008" name="FEMS Microbiol. Ecol.">
        <title>Identification and characterization of genes underlying chitinolysis in Collimonas fungivorans Ter331.</title>
        <authorList>
            <person name="Fritsche K."/>
            <person name="de Boer W."/>
            <person name="Gerards S."/>
            <person name="van den Berg M."/>
            <person name="van Veen J.A."/>
            <person name="Leveau J.H."/>
        </authorList>
    </citation>
    <scope>NUCLEOTIDE SEQUENCE [LARGE SCALE GENOMIC DNA]</scope>
    <source>
        <strain evidence="14 15">Ter331</strain>
    </source>
</reference>
<keyword evidence="4" id="KW-1134">Transmembrane beta strand</keyword>
<comment type="subunit">
    <text evidence="2">Homotrimer.</text>
</comment>
<reference evidence="15" key="6">
    <citation type="submission" date="2011-05" db="EMBL/GenBank/DDBJ databases">
        <title>Complete sequence of Collimonas fungivorans Ter331.</title>
        <authorList>
            <person name="Leveau J.H."/>
        </authorList>
    </citation>
    <scope>NUCLEOTIDE SEQUENCE [LARGE SCALE GENOMIC DNA]</scope>
    <source>
        <strain evidence="15">Ter331</strain>
    </source>
</reference>
<dbReference type="KEGG" id="cfu:CFU_2116"/>
<dbReference type="Gene3D" id="2.40.160.10">
    <property type="entry name" value="Porin"/>
    <property type="match status" value="1"/>
</dbReference>
<proteinExistence type="predicted"/>
<dbReference type="SUPFAM" id="SSF56935">
    <property type="entry name" value="Porins"/>
    <property type="match status" value="1"/>
</dbReference>
<evidence type="ECO:0000256" key="7">
    <source>
        <dbReference type="ARBA" id="ARBA00023065"/>
    </source>
</evidence>
<evidence type="ECO:0000256" key="12">
    <source>
        <dbReference type="SAM" id="SignalP"/>
    </source>
</evidence>
<dbReference type="HOGENOM" id="CLU_038238_2_0_4"/>
<reference evidence="14 15" key="1">
    <citation type="journal article" date="2004" name="Environ. Microbiol.">
        <title>Phylogeny-function analysis of (meta)genomic libraries: screening for expression of ribosomal RNA genes by large-insert library fluorescent in situ hybridization (LIL-FISH).</title>
        <authorList>
            <person name="Leveau J.H."/>
            <person name="Gerards S."/>
            <person name="de Boer W."/>
            <person name="van Veen J.A."/>
        </authorList>
    </citation>
    <scope>NUCLEOTIDE SEQUENCE [LARGE SCALE GENOMIC DNA]</scope>
    <source>
        <strain evidence="14 15">Ter331</strain>
    </source>
</reference>
<dbReference type="PANTHER" id="PTHR34501:SF9">
    <property type="entry name" value="MAJOR OUTER MEMBRANE PROTEIN P.IA"/>
    <property type="match status" value="1"/>
</dbReference>
<evidence type="ECO:0000256" key="6">
    <source>
        <dbReference type="ARBA" id="ARBA00022729"/>
    </source>
</evidence>
<keyword evidence="3" id="KW-0813">Transport</keyword>
<keyword evidence="9" id="KW-0472">Membrane</keyword>
<reference evidence="14 15" key="5">
    <citation type="journal article" date="2011" name="ISME J.">
        <title>Dual transcriptional profiling of a bacterial/fungal confrontation: Collimonas fungivorans versus Aspergillus niger.</title>
        <authorList>
            <person name="Mela F."/>
            <person name="Fritsche K."/>
            <person name="de Boer W."/>
            <person name="van Veen J.A."/>
            <person name="de Graaff L.H."/>
            <person name="van den Berg M."/>
            <person name="Leveau J.H."/>
        </authorList>
    </citation>
    <scope>NUCLEOTIDE SEQUENCE [LARGE SCALE GENOMIC DNA]</scope>
    <source>
        <strain evidence="14 15">Ter331</strain>
    </source>
</reference>
<feature type="signal peptide" evidence="12">
    <location>
        <begin position="1"/>
        <end position="46"/>
    </location>
</feature>